<evidence type="ECO:0000256" key="1">
    <source>
        <dbReference type="ARBA" id="ARBA00000322"/>
    </source>
</evidence>
<proteinExistence type="inferred from homology"/>
<keyword evidence="6" id="KW-1185">Reference proteome</keyword>
<evidence type="ECO:0000256" key="3">
    <source>
        <dbReference type="PROSITE-ProRule" id="PRU10139"/>
    </source>
</evidence>
<evidence type="ECO:0000313" key="6">
    <source>
        <dbReference type="Proteomes" id="UP000324705"/>
    </source>
</evidence>
<dbReference type="InterPro" id="IPR044149">
    <property type="entry name" value="Nitrilases_CHs"/>
</dbReference>
<sequence>MALSPASVGPVIAEVEMNAGADQGATTVRATVVQACSVFYDTPATLDKAEKLIAEAAGYGSQLVLFPEVFVGGYPHGSTFGLTIGSRSAKGKEDFRKYHAAAVDVPGIPRYCQYIYSLPRG</sequence>
<feature type="active site" description="Proton acceptor" evidence="3">
    <location>
        <position position="68"/>
    </location>
</feature>
<dbReference type="GO" id="GO:0051410">
    <property type="term" value="P:detoxification of nitrogen compound"/>
    <property type="evidence" value="ECO:0007669"/>
    <property type="project" value="TreeGrafter"/>
</dbReference>
<protein>
    <recommendedName>
        <fullName evidence="4">CN hydrolase domain-containing protein</fullName>
    </recommendedName>
</protein>
<dbReference type="PANTHER" id="PTHR46044:SF6">
    <property type="entry name" value="OS02G0635000 PROTEIN"/>
    <property type="match status" value="1"/>
</dbReference>
<dbReference type="EMBL" id="LT934122">
    <property type="protein sequence ID" value="VAI58818.1"/>
    <property type="molecule type" value="Genomic_DNA"/>
</dbReference>
<dbReference type="InterPro" id="IPR036526">
    <property type="entry name" value="C-N_Hydrolase_sf"/>
</dbReference>
<evidence type="ECO:0000259" key="4">
    <source>
        <dbReference type="PROSITE" id="PS50263"/>
    </source>
</evidence>
<dbReference type="PANTHER" id="PTHR46044">
    <property type="entry name" value="NITRILASE"/>
    <property type="match status" value="1"/>
</dbReference>
<dbReference type="AlphaFoldDB" id="A0A9R0YQ63"/>
<evidence type="ECO:0000256" key="2">
    <source>
        <dbReference type="ARBA" id="ARBA00008129"/>
    </source>
</evidence>
<dbReference type="Proteomes" id="UP000324705">
    <property type="component" value="Chromosome 6B"/>
</dbReference>
<gene>
    <name evidence="5" type="ORF">TRITD_6Bv1G136510</name>
</gene>
<name>A0A9R0YQ63_TRITD</name>
<dbReference type="Gramene" id="TRITD6Bv1G136510.4">
    <property type="protein sequence ID" value="TRITD6Bv1G136510.4"/>
    <property type="gene ID" value="TRITD6Bv1G136510"/>
</dbReference>
<evidence type="ECO:0000313" key="5">
    <source>
        <dbReference type="EMBL" id="VAI58818.1"/>
    </source>
</evidence>
<dbReference type="InterPro" id="IPR000132">
    <property type="entry name" value="Nitrilase/CN_hydratase_CS"/>
</dbReference>
<dbReference type="PROSITE" id="PS50263">
    <property type="entry name" value="CN_HYDROLASE"/>
    <property type="match status" value="1"/>
</dbReference>
<dbReference type="PROSITE" id="PS00920">
    <property type="entry name" value="NITRIL_CHT_1"/>
    <property type="match status" value="1"/>
</dbReference>
<feature type="domain" description="CN hydrolase" evidence="4">
    <location>
        <begin position="28"/>
        <end position="121"/>
    </location>
</feature>
<dbReference type="GO" id="GO:0047427">
    <property type="term" value="F:cyanoalanine nitrilase activity"/>
    <property type="evidence" value="ECO:0007669"/>
    <property type="project" value="UniProtKB-EC"/>
</dbReference>
<reference evidence="5 6" key="1">
    <citation type="submission" date="2017-09" db="EMBL/GenBank/DDBJ databases">
        <authorList>
            <consortium name="International Durum Wheat Genome Sequencing Consortium (IDWGSC)"/>
            <person name="Milanesi L."/>
        </authorList>
    </citation>
    <scope>NUCLEOTIDE SEQUENCE [LARGE SCALE GENOMIC DNA]</scope>
    <source>
        <strain evidence="6">cv. Svevo</strain>
    </source>
</reference>
<dbReference type="GO" id="GO:0018822">
    <property type="term" value="F:nitrile hydratase activity"/>
    <property type="evidence" value="ECO:0007669"/>
    <property type="project" value="TreeGrafter"/>
</dbReference>
<organism evidence="5 6">
    <name type="scientific">Triticum turgidum subsp. durum</name>
    <name type="common">Durum wheat</name>
    <name type="synonym">Triticum durum</name>
    <dbReference type="NCBI Taxonomy" id="4567"/>
    <lineage>
        <taxon>Eukaryota</taxon>
        <taxon>Viridiplantae</taxon>
        <taxon>Streptophyta</taxon>
        <taxon>Embryophyta</taxon>
        <taxon>Tracheophyta</taxon>
        <taxon>Spermatophyta</taxon>
        <taxon>Magnoliopsida</taxon>
        <taxon>Liliopsida</taxon>
        <taxon>Poales</taxon>
        <taxon>Poaceae</taxon>
        <taxon>BOP clade</taxon>
        <taxon>Pooideae</taxon>
        <taxon>Triticodae</taxon>
        <taxon>Triticeae</taxon>
        <taxon>Triticinae</taxon>
        <taxon>Triticum</taxon>
    </lineage>
</organism>
<dbReference type="SUPFAM" id="SSF56317">
    <property type="entry name" value="Carbon-nitrogen hydrolase"/>
    <property type="match status" value="1"/>
</dbReference>
<dbReference type="InterPro" id="IPR003010">
    <property type="entry name" value="C-N_Hydrolase"/>
</dbReference>
<comment type="catalytic activity">
    <reaction evidence="1">
        <text>3-cyano-L-alanine + 2 H2O = L-aspartate + NH4(+)</text>
        <dbReference type="Rhea" id="RHEA:11188"/>
        <dbReference type="ChEBI" id="CHEBI:15377"/>
        <dbReference type="ChEBI" id="CHEBI:28938"/>
        <dbReference type="ChEBI" id="CHEBI:29991"/>
        <dbReference type="ChEBI" id="CHEBI:77860"/>
        <dbReference type="EC" id="3.5.5.4"/>
    </reaction>
</comment>
<accession>A0A9R0YQ63</accession>
<dbReference type="Gene3D" id="3.60.110.10">
    <property type="entry name" value="Carbon-nitrogen hydrolase"/>
    <property type="match status" value="1"/>
</dbReference>
<dbReference type="Pfam" id="PF00795">
    <property type="entry name" value="CN_hydrolase"/>
    <property type="match status" value="1"/>
</dbReference>
<comment type="similarity">
    <text evidence="2">Belongs to the carbon-nitrogen hydrolase superfamily. Nitrilase family.</text>
</comment>